<evidence type="ECO:0000313" key="2">
    <source>
        <dbReference type="Proteomes" id="UP000054725"/>
    </source>
</evidence>
<dbReference type="EMBL" id="LNYO01000027">
    <property type="protein sequence ID" value="KTD32165.1"/>
    <property type="molecule type" value="Genomic_DNA"/>
</dbReference>
<sequence length="150" mass="17240">MKRNFTYPLIGIFFFLSTVVYADNPSLGKVINHREWVTGNLKLNYTISNAKQKTINHINPKFADDVKEYVHSGHLITSIDTKYDYPYQTISKIDSTFWVDIHGFETTNEPQLFTVLQETCIDPRGDTTSNQSTCVNSEDTIFVDDISRPH</sequence>
<name>A0A0W0WIN1_9GAMM</name>
<keyword evidence="2" id="KW-1185">Reference proteome</keyword>
<organism evidence="1 2">
    <name type="scientific">Legionella nautarum</name>
    <dbReference type="NCBI Taxonomy" id="45070"/>
    <lineage>
        <taxon>Bacteria</taxon>
        <taxon>Pseudomonadati</taxon>
        <taxon>Pseudomonadota</taxon>
        <taxon>Gammaproteobacteria</taxon>
        <taxon>Legionellales</taxon>
        <taxon>Legionellaceae</taxon>
        <taxon>Legionella</taxon>
    </lineage>
</organism>
<dbReference type="AlphaFoldDB" id="A0A0W0WIN1"/>
<protein>
    <submittedName>
        <fullName evidence="1">Uncharacterized protein</fullName>
    </submittedName>
</protein>
<dbReference type="RefSeq" id="WP_058506053.1">
    <property type="nucleotide sequence ID" value="NZ_CAAAIF010000027.1"/>
</dbReference>
<accession>A0A0W0WIN1</accession>
<comment type="caution">
    <text evidence="1">The sequence shown here is derived from an EMBL/GenBank/DDBJ whole genome shotgun (WGS) entry which is preliminary data.</text>
</comment>
<dbReference type="PATRIC" id="fig|45070.6.peg.3247"/>
<gene>
    <name evidence="1" type="ORF">Lnau_3076</name>
</gene>
<dbReference type="OrthoDB" id="10010788at2"/>
<dbReference type="Proteomes" id="UP000054725">
    <property type="component" value="Unassembled WGS sequence"/>
</dbReference>
<evidence type="ECO:0000313" key="1">
    <source>
        <dbReference type="EMBL" id="KTD32165.1"/>
    </source>
</evidence>
<reference evidence="1 2" key="1">
    <citation type="submission" date="2015-11" db="EMBL/GenBank/DDBJ databases">
        <title>Genomic analysis of 38 Legionella species identifies large and diverse effector repertoires.</title>
        <authorList>
            <person name="Burstein D."/>
            <person name="Amaro F."/>
            <person name="Zusman T."/>
            <person name="Lifshitz Z."/>
            <person name="Cohen O."/>
            <person name="Gilbert J.A."/>
            <person name="Pupko T."/>
            <person name="Shuman H.A."/>
            <person name="Segal G."/>
        </authorList>
    </citation>
    <scope>NUCLEOTIDE SEQUENCE [LARGE SCALE GENOMIC DNA]</scope>
    <source>
        <strain evidence="1 2">ATCC 49506</strain>
    </source>
</reference>
<proteinExistence type="predicted"/>